<evidence type="ECO:0000313" key="14">
    <source>
        <dbReference type="Proteomes" id="UP000192247"/>
    </source>
</evidence>
<evidence type="ECO:0000256" key="12">
    <source>
        <dbReference type="RuleBase" id="RU363075"/>
    </source>
</evidence>
<keyword evidence="9 12" id="KW-0472">Membrane</keyword>
<evidence type="ECO:0000256" key="8">
    <source>
        <dbReference type="ARBA" id="ARBA00022989"/>
    </source>
</evidence>
<feature type="transmembrane region" description="Helical" evidence="12">
    <location>
        <begin position="70"/>
        <end position="90"/>
    </location>
</feature>
<comment type="catalytic activity">
    <reaction evidence="11">
        <text>an alpha-D-Man-(1-&gt;2)-alpha-D-Man-(1-&gt;2)-alpha-D-Man-(1-&gt;3)-[alpha-D-Man-(1-&gt;2)-alpha-D-Man-(1-&gt;3)-alpha-D-Man-(1-&gt;6)]-beta-D-Man-(1-&gt;4)-beta-D-GlcNAc-(1-&gt;4)-alpha-D-GlcNAc-diphospho-di-trans,poly-cis-dolichol + a di-trans,poly-cis-dolichyl beta-D-mannosyl phosphate = an alpha-D-Man-(1-&gt;2)-alpha-D-Man-(1-&gt;2)-alpha-D-Man-(1-&gt;3)-[alpha-D-Man-(1-&gt;2)-alpha-D-Man-(1-&gt;3)-[alpha-D-Man-(1-&gt;6)]-alpha-D-Man-(1-&gt;6)]-beta-D-Man-(1-&gt;4)-beta-D-GlcNAc-(1-&gt;4)-alpha-D-GlcNAc-diphospho-di-trans,poly-cis-dolichol + a di-trans,poly-cis-dolichyl phosphate + H(+)</text>
        <dbReference type="Rhea" id="RHEA:29535"/>
        <dbReference type="Rhea" id="RHEA-COMP:19498"/>
        <dbReference type="Rhea" id="RHEA-COMP:19501"/>
        <dbReference type="Rhea" id="RHEA-COMP:19518"/>
        <dbReference type="Rhea" id="RHEA-COMP:19519"/>
        <dbReference type="ChEBI" id="CHEBI:15378"/>
        <dbReference type="ChEBI" id="CHEBI:57683"/>
        <dbReference type="ChEBI" id="CHEBI:58211"/>
        <dbReference type="ChEBI" id="CHEBI:132517"/>
        <dbReference type="ChEBI" id="CHEBI:132519"/>
        <dbReference type="EC" id="2.4.1.260"/>
    </reaction>
    <physiologicalReaction direction="left-to-right" evidence="11">
        <dbReference type="Rhea" id="RHEA:29536"/>
    </physiologicalReaction>
</comment>
<protein>
    <recommendedName>
        <fullName evidence="12">Mannosyltransferase</fullName>
        <ecNumber evidence="12">2.4.1.-</ecNumber>
    </recommendedName>
</protein>
<dbReference type="EC" id="2.4.1.-" evidence="12"/>
<evidence type="ECO:0000256" key="11">
    <source>
        <dbReference type="ARBA" id="ARBA00048899"/>
    </source>
</evidence>
<evidence type="ECO:0000256" key="9">
    <source>
        <dbReference type="ARBA" id="ARBA00023136"/>
    </source>
</evidence>
<reference evidence="13 14" key="1">
    <citation type="journal article" date="2017" name="Gigascience">
        <title>Draft genome of the honey bee ectoparasitic mite, Tropilaelaps mercedesae, is shaped by the parasitic life history.</title>
        <authorList>
            <person name="Dong X."/>
            <person name="Armstrong S.D."/>
            <person name="Xia D."/>
            <person name="Makepeace B.L."/>
            <person name="Darby A.C."/>
            <person name="Kadowaki T."/>
        </authorList>
    </citation>
    <scope>NUCLEOTIDE SEQUENCE [LARGE SCALE GENOMIC DNA]</scope>
    <source>
        <strain evidence="13">Wuxi-XJTLU</strain>
    </source>
</reference>
<dbReference type="Pfam" id="PF03901">
    <property type="entry name" value="Glyco_transf_22"/>
    <property type="match status" value="1"/>
</dbReference>
<sequence length="519" mass="58948">MPTSCESGCSGDRTYKWVLFLAAVIHIVICPFTKVEESFNLQAIHDVLFHRSNLTNYDHLEFSGVVPRTFLGPLLIAGLSAPAVFICRLIGLEKIVSLFLVRFALALSVTVAYRRFVLSVQRAFGTATGIWLVLVQASQFHLVFYMSRTLPNTFALTFVLLCFAFWIDQDHFRLTLCIAFVVVVFRVELVTLLGTILFIDMFSGRLHPLNMLKWGVPAGVGSILLSFSIDSIFWQRPLWPEGEVLWYNVILNKSSEFGTEPWAWYWYSAIPRAMGVSLVLFPPALYLDPRVRTLISPALVYVLLYSFLPHKELRFVIYVFPLFNLAVARTCSWLWDRRLKSVFMAMSTLLVCFHLMGNLFMTQTLLFISSYNYPGGNALQRLHDAELYTPYASVHICNLAAQTGVSRFGELNHRWVYDKTEGLSANELLRRNFSHLIIEGRSAQSSSYLPFKSYYDIIDAVPGYSGIKFDLLSFPPLMVRAKPKLLVLRRKSLLEIAASADSKPLVVDIPSPSKTEQAR</sequence>
<keyword evidence="14" id="KW-1185">Reference proteome</keyword>
<keyword evidence="8 12" id="KW-1133">Transmembrane helix</keyword>
<dbReference type="FunCoup" id="A0A1V9XJT9">
    <property type="interactions" value="811"/>
</dbReference>
<gene>
    <name evidence="13" type="ORF">BIW11_09615</name>
</gene>
<dbReference type="PANTHER" id="PTHR22760:SF1">
    <property type="entry name" value="DOL-P-MAN:MAN(7)GLCNAC(2)-PP-DOL ALPHA-1,6-MANNOSYLTRANSFERASE"/>
    <property type="match status" value="1"/>
</dbReference>
<feature type="transmembrane region" description="Helical" evidence="12">
    <location>
        <begin position="95"/>
        <end position="113"/>
    </location>
</feature>
<keyword evidence="4 12" id="KW-0328">Glycosyltransferase</keyword>
<feature type="transmembrane region" description="Helical" evidence="12">
    <location>
        <begin position="119"/>
        <end position="137"/>
    </location>
</feature>
<evidence type="ECO:0000256" key="7">
    <source>
        <dbReference type="ARBA" id="ARBA00022824"/>
    </source>
</evidence>
<feature type="transmembrane region" description="Helical" evidence="12">
    <location>
        <begin position="264"/>
        <end position="286"/>
    </location>
</feature>
<feature type="transmembrane region" description="Helical" evidence="12">
    <location>
        <begin position="211"/>
        <end position="234"/>
    </location>
</feature>
<feature type="transmembrane region" description="Helical" evidence="12">
    <location>
        <begin position="17"/>
        <end position="35"/>
    </location>
</feature>
<evidence type="ECO:0000256" key="2">
    <source>
        <dbReference type="ARBA" id="ARBA00004922"/>
    </source>
</evidence>
<proteinExistence type="inferred from homology"/>
<dbReference type="STRING" id="418985.A0A1V9XJT9"/>
<dbReference type="PANTHER" id="PTHR22760">
    <property type="entry name" value="GLYCOSYLTRANSFERASE"/>
    <property type="match status" value="1"/>
</dbReference>
<organism evidence="13 14">
    <name type="scientific">Tropilaelaps mercedesae</name>
    <dbReference type="NCBI Taxonomy" id="418985"/>
    <lineage>
        <taxon>Eukaryota</taxon>
        <taxon>Metazoa</taxon>
        <taxon>Ecdysozoa</taxon>
        <taxon>Arthropoda</taxon>
        <taxon>Chelicerata</taxon>
        <taxon>Arachnida</taxon>
        <taxon>Acari</taxon>
        <taxon>Parasitiformes</taxon>
        <taxon>Mesostigmata</taxon>
        <taxon>Gamasina</taxon>
        <taxon>Dermanyssoidea</taxon>
        <taxon>Laelapidae</taxon>
        <taxon>Tropilaelaps</taxon>
    </lineage>
</organism>
<dbReference type="OrthoDB" id="19039at2759"/>
<feature type="transmembrane region" description="Helical" evidence="12">
    <location>
        <begin position="293"/>
        <end position="309"/>
    </location>
</feature>
<feature type="transmembrane region" description="Helical" evidence="12">
    <location>
        <begin position="315"/>
        <end position="335"/>
    </location>
</feature>
<accession>A0A1V9XJT9</accession>
<evidence type="ECO:0000256" key="6">
    <source>
        <dbReference type="ARBA" id="ARBA00022692"/>
    </source>
</evidence>
<dbReference type="GO" id="GO:0006487">
    <property type="term" value="P:protein N-linked glycosylation"/>
    <property type="evidence" value="ECO:0007669"/>
    <property type="project" value="TreeGrafter"/>
</dbReference>
<dbReference type="AlphaFoldDB" id="A0A1V9XJT9"/>
<dbReference type="Proteomes" id="UP000192247">
    <property type="component" value="Unassembled WGS sequence"/>
</dbReference>
<evidence type="ECO:0000256" key="4">
    <source>
        <dbReference type="ARBA" id="ARBA00022676"/>
    </source>
</evidence>
<dbReference type="UniPathway" id="UPA00378"/>
<evidence type="ECO:0000313" key="13">
    <source>
        <dbReference type="EMBL" id="OQR73632.1"/>
    </source>
</evidence>
<evidence type="ECO:0000256" key="1">
    <source>
        <dbReference type="ARBA" id="ARBA00004477"/>
    </source>
</evidence>
<keyword evidence="6 12" id="KW-0812">Transmembrane</keyword>
<name>A0A1V9XJT9_9ACAR</name>
<comment type="subcellular location">
    <subcellularLocation>
        <location evidence="1 12">Endoplasmic reticulum membrane</location>
        <topology evidence="1 12">Multi-pass membrane protein</topology>
    </subcellularLocation>
</comment>
<comment type="pathway">
    <text evidence="2">Protein modification; protein glycosylation.</text>
</comment>
<dbReference type="EMBL" id="MNPL01009593">
    <property type="protein sequence ID" value="OQR73632.1"/>
    <property type="molecule type" value="Genomic_DNA"/>
</dbReference>
<evidence type="ECO:0000256" key="5">
    <source>
        <dbReference type="ARBA" id="ARBA00022679"/>
    </source>
</evidence>
<evidence type="ECO:0000256" key="3">
    <source>
        <dbReference type="ARBA" id="ARBA00007063"/>
    </source>
</evidence>
<comment type="similarity">
    <text evidence="3 12">Belongs to the glycosyltransferase 22 family.</text>
</comment>
<evidence type="ECO:0000256" key="10">
    <source>
        <dbReference type="ARBA" id="ARBA00044721"/>
    </source>
</evidence>
<feature type="transmembrane region" description="Helical" evidence="12">
    <location>
        <begin position="149"/>
        <end position="167"/>
    </location>
</feature>
<comment type="function">
    <text evidence="10">Mannosyltransferase that operates in the biosynthetic pathway of dolichol-linked oligosaccharides, the glycan precursors employed in protein asparagine (N)-glycosylation. The assembly of dolichol-linked oligosaccharides begins on the cytosolic side of the endoplasmic reticulum membrane and finishes in its lumen. The sequential addition of sugars to dolichol pyrophosphate produces dolichol-linked oligosaccharides containing fourteen sugars, including two GlcNAcs, nine mannoses and three glucoses. Once assembled, the oligosaccharide is transferred from the lipid to nascent proteins by oligosaccharyltransferases. In the lumen of the endoplasmic reticulum, adds the eighth mannose residue in an alpha-1,6 linkage onto Man(7)GlcNAc(2)-PP-dolichol to produce Man(8)GlcNAc(2)-PP-dolichol.</text>
</comment>
<keyword evidence="5" id="KW-0808">Transferase</keyword>
<comment type="caution">
    <text evidence="13">The sequence shown here is derived from an EMBL/GenBank/DDBJ whole genome shotgun (WGS) entry which is preliminary data.</text>
</comment>
<feature type="transmembrane region" description="Helical" evidence="12">
    <location>
        <begin position="342"/>
        <end position="361"/>
    </location>
</feature>
<dbReference type="GO" id="GO:0052917">
    <property type="term" value="F:dol-P-Man:Man(7)GlcNAc(2)-PP-Dol alpha-1,6-mannosyltransferase activity"/>
    <property type="evidence" value="ECO:0007669"/>
    <property type="project" value="UniProtKB-EC"/>
</dbReference>
<feature type="transmembrane region" description="Helical" evidence="12">
    <location>
        <begin position="173"/>
        <end position="199"/>
    </location>
</feature>
<dbReference type="InterPro" id="IPR005599">
    <property type="entry name" value="GPI_mannosylTrfase"/>
</dbReference>
<keyword evidence="7 12" id="KW-0256">Endoplasmic reticulum</keyword>
<dbReference type="InParanoid" id="A0A1V9XJT9"/>
<dbReference type="GO" id="GO:0005789">
    <property type="term" value="C:endoplasmic reticulum membrane"/>
    <property type="evidence" value="ECO:0007669"/>
    <property type="project" value="UniProtKB-SubCell"/>
</dbReference>